<proteinExistence type="predicted"/>
<evidence type="ECO:0000313" key="1">
    <source>
        <dbReference type="EMBL" id="SDK24186.1"/>
    </source>
</evidence>
<gene>
    <name evidence="1" type="ORF">SAMN05421874_106102</name>
</gene>
<dbReference type="RefSeq" id="WP_090763336.1">
    <property type="nucleotide sequence ID" value="NZ_FNFB01000006.1"/>
</dbReference>
<sequence>MGNEGGVDVSRSAIKNARSDLEDALKLLRGESKDDGGTAPPLFTASSPVSRLLSDHEAMGGFWPAAGGFQTSAANGITAVTSAYEEIISQVENAIELFDQVLSNYDGVETGSEARSRSVQV</sequence>
<evidence type="ECO:0000313" key="2">
    <source>
        <dbReference type="Proteomes" id="UP000198683"/>
    </source>
</evidence>
<keyword evidence="2" id="KW-1185">Reference proteome</keyword>
<dbReference type="OrthoDB" id="3544147at2"/>
<reference evidence="1 2" key="1">
    <citation type="submission" date="2016-10" db="EMBL/GenBank/DDBJ databases">
        <authorList>
            <person name="de Groot N.N."/>
        </authorList>
    </citation>
    <scope>NUCLEOTIDE SEQUENCE [LARGE SCALE GENOMIC DNA]</scope>
    <source>
        <strain evidence="1 2">CGMCC 4.5681</strain>
    </source>
</reference>
<name>A0A1G9A9Z3_9ACTN</name>
<protein>
    <submittedName>
        <fullName evidence="1">Uncharacterized protein</fullName>
    </submittedName>
</protein>
<organism evidence="1 2">
    <name type="scientific">Nonomuraea maritima</name>
    <dbReference type="NCBI Taxonomy" id="683260"/>
    <lineage>
        <taxon>Bacteria</taxon>
        <taxon>Bacillati</taxon>
        <taxon>Actinomycetota</taxon>
        <taxon>Actinomycetes</taxon>
        <taxon>Streptosporangiales</taxon>
        <taxon>Streptosporangiaceae</taxon>
        <taxon>Nonomuraea</taxon>
    </lineage>
</organism>
<dbReference type="STRING" id="683260.SAMN05421874_106102"/>
<dbReference type="Proteomes" id="UP000198683">
    <property type="component" value="Unassembled WGS sequence"/>
</dbReference>
<dbReference type="AlphaFoldDB" id="A0A1G9A9Z3"/>
<accession>A0A1G9A9Z3</accession>
<dbReference type="EMBL" id="FNFB01000006">
    <property type="protein sequence ID" value="SDK24186.1"/>
    <property type="molecule type" value="Genomic_DNA"/>
</dbReference>